<evidence type="ECO:0000313" key="6">
    <source>
        <dbReference type="Proteomes" id="UP000528608"/>
    </source>
</evidence>
<organism evidence="5 6">
    <name type="scientific">Streptomyces eurocidicus</name>
    <name type="common">Streptoverticillium eurocidicus</name>
    <dbReference type="NCBI Taxonomy" id="66423"/>
    <lineage>
        <taxon>Bacteria</taxon>
        <taxon>Bacillati</taxon>
        <taxon>Actinomycetota</taxon>
        <taxon>Actinomycetes</taxon>
        <taxon>Kitasatosporales</taxon>
        <taxon>Streptomycetaceae</taxon>
        <taxon>Streptomyces</taxon>
    </lineage>
</organism>
<sequence>MPGSPSEPYDLVVIGAGPAGLAGAATAARLGLSVAVLDAAAQVGGQYFRHPAPGLGAARPQAVHHNWAAFTGLRRRFAASGATYLAGHHVWTVTREDEAAWSVHALAGEDGGTGTGGGTRTDGSRAATGSGTGGGGTAAGRGGHEDGRAVGADRDRGGSDADADREGRTGSDADGECEGSTGAGTDGEREGRTGAGTDGEREGRTGAGIAGFRERPVRLRCRAVLLATGASERQLPFPGWTLPGVVGAGGAQAMLKSGLVLPGRRIVVAGSGPLLLAVASSLAAAGARVPAVAEASGYLGYARRPRALAANPRKLLEAAVHGTALLRHRIPLHTRSAVTRVHGTDRVEAVTLSRLDRDWRPVSGTGRRIACDALAVGHGLAPQTELATGLGCATRRTPDGTHALVLDGLQETSVPGLWAAGETGGTGGWELARVEGELAGIAVAARLRARPALTRGRRVRDLAGRRDRMRAFAHAMAAAHAPGPGWTAWLDDDTDVCRCEEVTAGSIREAVTALGARDSRTVKLFTRAGMGWCQGRMCGAAVACLAASGTARGTVPDAAERRPLAVPVPLGSLAAGPEEPGDG</sequence>
<dbReference type="GO" id="GO:0016491">
    <property type="term" value="F:oxidoreductase activity"/>
    <property type="evidence" value="ECO:0007669"/>
    <property type="project" value="UniProtKB-KW"/>
</dbReference>
<dbReference type="RefSeq" id="WP_228773151.1">
    <property type="nucleotide sequence ID" value="NZ_JACHJF010000020.1"/>
</dbReference>
<dbReference type="AlphaFoldDB" id="A0A7W8F4F3"/>
<reference evidence="5 6" key="1">
    <citation type="submission" date="2020-08" db="EMBL/GenBank/DDBJ databases">
        <title>Genomic Encyclopedia of Type Strains, Phase III (KMG-III): the genomes of soil and plant-associated and newly described type strains.</title>
        <authorList>
            <person name="Whitman W."/>
        </authorList>
    </citation>
    <scope>NUCLEOTIDE SEQUENCE [LARGE SCALE GENOMIC DNA]</scope>
    <source>
        <strain evidence="5 6">CECT 3259</strain>
    </source>
</reference>
<accession>A0A7W8F4F3</accession>
<dbReference type="Gene3D" id="1.10.10.1100">
    <property type="entry name" value="BFD-like [2Fe-2S]-binding domain"/>
    <property type="match status" value="1"/>
</dbReference>
<dbReference type="Pfam" id="PF13450">
    <property type="entry name" value="NAD_binding_8"/>
    <property type="match status" value="1"/>
</dbReference>
<dbReference type="PRINTS" id="PR00469">
    <property type="entry name" value="PNDRDTASEII"/>
</dbReference>
<dbReference type="SUPFAM" id="SSF51905">
    <property type="entry name" value="FAD/NAD(P)-binding domain"/>
    <property type="match status" value="1"/>
</dbReference>
<feature type="region of interest" description="Disordered" evidence="2">
    <location>
        <begin position="107"/>
        <end position="206"/>
    </location>
</feature>
<feature type="compositionally biased region" description="Basic and acidic residues" evidence="2">
    <location>
        <begin position="142"/>
        <end position="171"/>
    </location>
</feature>
<feature type="compositionally biased region" description="Gly residues" evidence="2">
    <location>
        <begin position="109"/>
        <end position="120"/>
    </location>
</feature>
<dbReference type="InterPro" id="IPR007419">
    <property type="entry name" value="BFD-like_2Fe2S-bd_dom"/>
</dbReference>
<comment type="caution">
    <text evidence="5">The sequence shown here is derived from an EMBL/GenBank/DDBJ whole genome shotgun (WGS) entry which is preliminary data.</text>
</comment>
<gene>
    <name evidence="5" type="ORF">FHS36_005136</name>
</gene>
<feature type="domain" description="BFD-like [2Fe-2S]-binding" evidence="3">
    <location>
        <begin position="496"/>
        <end position="543"/>
    </location>
</feature>
<evidence type="ECO:0000259" key="3">
    <source>
        <dbReference type="Pfam" id="PF04324"/>
    </source>
</evidence>
<dbReference type="PRINTS" id="PR00368">
    <property type="entry name" value="FADPNR"/>
</dbReference>
<feature type="domain" description="FAD/NAD(P)-binding" evidence="4">
    <location>
        <begin position="219"/>
        <end position="426"/>
    </location>
</feature>
<dbReference type="PANTHER" id="PTHR42949">
    <property type="entry name" value="ANAEROBIC GLYCEROL-3-PHOSPHATE DEHYDROGENASE SUBUNIT B"/>
    <property type="match status" value="1"/>
</dbReference>
<name>A0A7W8F4F3_STREU</name>
<feature type="compositionally biased region" description="Gly residues" evidence="2">
    <location>
        <begin position="130"/>
        <end position="141"/>
    </location>
</feature>
<dbReference type="PANTHER" id="PTHR42949:SF3">
    <property type="entry name" value="ANAEROBIC GLYCEROL-3-PHOSPHATE DEHYDROGENASE SUBUNIT B"/>
    <property type="match status" value="1"/>
</dbReference>
<dbReference type="Pfam" id="PF07992">
    <property type="entry name" value="Pyr_redox_2"/>
    <property type="match status" value="1"/>
</dbReference>
<evidence type="ECO:0000259" key="4">
    <source>
        <dbReference type="Pfam" id="PF07992"/>
    </source>
</evidence>
<keyword evidence="1" id="KW-0560">Oxidoreductase</keyword>
<dbReference type="Proteomes" id="UP000528608">
    <property type="component" value="Unassembled WGS sequence"/>
</dbReference>
<dbReference type="InterPro" id="IPR017224">
    <property type="entry name" value="Opine_Oxase_asu/HCN_bsu"/>
</dbReference>
<dbReference type="InterPro" id="IPR023753">
    <property type="entry name" value="FAD/NAD-binding_dom"/>
</dbReference>
<protein>
    <submittedName>
        <fullName evidence="5">Thioredoxin reductase/bacterioferritin-associated ferredoxin</fullName>
    </submittedName>
</protein>
<dbReference type="InterPro" id="IPR051691">
    <property type="entry name" value="Metab_Enz_Cyan_OpOx_G3PDH"/>
</dbReference>
<dbReference type="EMBL" id="JACHJF010000020">
    <property type="protein sequence ID" value="MBB5121667.1"/>
    <property type="molecule type" value="Genomic_DNA"/>
</dbReference>
<dbReference type="InterPro" id="IPR036188">
    <property type="entry name" value="FAD/NAD-bd_sf"/>
</dbReference>
<dbReference type="PIRSF" id="PIRSF037495">
    <property type="entry name" value="Opine_OX_OoxA/HcnB"/>
    <property type="match status" value="1"/>
</dbReference>
<dbReference type="Pfam" id="PF04324">
    <property type="entry name" value="Fer2_BFD"/>
    <property type="match status" value="1"/>
</dbReference>
<evidence type="ECO:0000256" key="2">
    <source>
        <dbReference type="SAM" id="MobiDB-lite"/>
    </source>
</evidence>
<dbReference type="CDD" id="cd19946">
    <property type="entry name" value="GlpA-like_Fer2_BFD-like"/>
    <property type="match status" value="1"/>
</dbReference>
<evidence type="ECO:0000313" key="5">
    <source>
        <dbReference type="EMBL" id="MBB5121667.1"/>
    </source>
</evidence>
<dbReference type="InterPro" id="IPR041854">
    <property type="entry name" value="BFD-like_2Fe2S-bd_dom_sf"/>
</dbReference>
<feature type="compositionally biased region" description="Basic and acidic residues" evidence="2">
    <location>
        <begin position="186"/>
        <end position="204"/>
    </location>
</feature>
<dbReference type="Gene3D" id="3.50.50.60">
    <property type="entry name" value="FAD/NAD(P)-binding domain"/>
    <property type="match status" value="3"/>
</dbReference>
<evidence type="ECO:0000256" key="1">
    <source>
        <dbReference type="ARBA" id="ARBA00023002"/>
    </source>
</evidence>
<proteinExistence type="predicted"/>